<evidence type="ECO:0000259" key="7">
    <source>
        <dbReference type="Pfam" id="PF01628"/>
    </source>
</evidence>
<protein>
    <recommendedName>
        <fullName evidence="7">Heat-inducible transcription repressor HrcA C-terminal domain-containing protein</fullName>
    </recommendedName>
</protein>
<dbReference type="SUPFAM" id="SSF55781">
    <property type="entry name" value="GAF domain-like"/>
    <property type="match status" value="1"/>
</dbReference>
<accession>A0A1F5PJZ9</accession>
<keyword evidence="6" id="KW-1133">Transmembrane helix</keyword>
<dbReference type="Gene3D" id="3.30.450.40">
    <property type="match status" value="1"/>
</dbReference>
<comment type="caution">
    <text evidence="8">The sequence shown here is derived from an EMBL/GenBank/DDBJ whole genome shotgun (WGS) entry which is preliminary data.</text>
</comment>
<dbReference type="InterPro" id="IPR029016">
    <property type="entry name" value="GAF-like_dom_sf"/>
</dbReference>
<dbReference type="GO" id="GO:0003677">
    <property type="term" value="F:DNA binding"/>
    <property type="evidence" value="ECO:0007669"/>
    <property type="project" value="InterPro"/>
</dbReference>
<dbReference type="InterPro" id="IPR021153">
    <property type="entry name" value="HrcA_C"/>
</dbReference>
<dbReference type="PANTHER" id="PTHR34824">
    <property type="entry name" value="HEAT-INDUCIBLE TRANSCRIPTION REPRESSOR HRCA"/>
    <property type="match status" value="1"/>
</dbReference>
<dbReference type="AlphaFoldDB" id="A0A1F5PJZ9"/>
<keyword evidence="4" id="KW-0804">Transcription</keyword>
<dbReference type="Proteomes" id="UP000177682">
    <property type="component" value="Unassembled WGS sequence"/>
</dbReference>
<dbReference type="GO" id="GO:0045892">
    <property type="term" value="P:negative regulation of DNA-templated transcription"/>
    <property type="evidence" value="ECO:0007669"/>
    <property type="project" value="TreeGrafter"/>
</dbReference>
<sequence>MELRQQRILAAIVKEYSETANPVGSKELVEKYHFKESSATIRNEMAALEKAGFIMQPHKSAGRVPTDRGYRFFVNELMRRFELSEKERRMLKGELVKLNAQHEQLGKSISNLLSQVSGQAAFALLPNQSSATGLSHIIGDPEFTDPKTMKQVAQLLENIDQSANKLIKKTDVTVEAIIGGESPVPVPKNLSLIVSNVRMKDGKQGVIGIIGPKRMAYAKNLSIIEYLAKLISGAAIIFLIINVKF</sequence>
<evidence type="ECO:0000256" key="6">
    <source>
        <dbReference type="SAM" id="Phobius"/>
    </source>
</evidence>
<dbReference type="EMBL" id="MFEY01000007">
    <property type="protein sequence ID" value="OGE90221.1"/>
    <property type="molecule type" value="Genomic_DNA"/>
</dbReference>
<keyword evidence="1" id="KW-0678">Repressor</keyword>
<keyword evidence="2" id="KW-0805">Transcription regulation</keyword>
<evidence type="ECO:0000256" key="3">
    <source>
        <dbReference type="ARBA" id="ARBA00023016"/>
    </source>
</evidence>
<evidence type="ECO:0000256" key="5">
    <source>
        <dbReference type="SAM" id="Coils"/>
    </source>
</evidence>
<reference evidence="8 9" key="1">
    <citation type="journal article" date="2016" name="Nat. Commun.">
        <title>Thousands of microbial genomes shed light on interconnected biogeochemical processes in an aquifer system.</title>
        <authorList>
            <person name="Anantharaman K."/>
            <person name="Brown C.T."/>
            <person name="Hug L.A."/>
            <person name="Sharon I."/>
            <person name="Castelle C.J."/>
            <person name="Probst A.J."/>
            <person name="Thomas B.C."/>
            <person name="Singh A."/>
            <person name="Wilkins M.J."/>
            <person name="Karaoz U."/>
            <person name="Brodie E.L."/>
            <person name="Williams K.H."/>
            <person name="Hubbard S.S."/>
            <person name="Banfield J.F."/>
        </authorList>
    </citation>
    <scope>NUCLEOTIDE SEQUENCE [LARGE SCALE GENOMIC DNA]</scope>
</reference>
<keyword evidence="6" id="KW-0472">Membrane</keyword>
<gene>
    <name evidence="8" type="ORF">A3E29_03930</name>
</gene>
<evidence type="ECO:0000313" key="8">
    <source>
        <dbReference type="EMBL" id="OGE90221.1"/>
    </source>
</evidence>
<name>A0A1F5PJZ9_9BACT</name>
<keyword evidence="5" id="KW-0175">Coiled coil</keyword>
<proteinExistence type="predicted"/>
<dbReference type="InterPro" id="IPR002571">
    <property type="entry name" value="HrcA"/>
</dbReference>
<dbReference type="InterPro" id="IPR036390">
    <property type="entry name" value="WH_DNA-bd_sf"/>
</dbReference>
<feature type="domain" description="Heat-inducible transcription repressor HrcA C-terminal" evidence="7">
    <location>
        <begin position="73"/>
        <end position="219"/>
    </location>
</feature>
<dbReference type="SUPFAM" id="SSF46785">
    <property type="entry name" value="Winged helix' DNA-binding domain"/>
    <property type="match status" value="1"/>
</dbReference>
<evidence type="ECO:0000313" key="9">
    <source>
        <dbReference type="Proteomes" id="UP000177682"/>
    </source>
</evidence>
<feature type="transmembrane region" description="Helical" evidence="6">
    <location>
        <begin position="223"/>
        <end position="243"/>
    </location>
</feature>
<evidence type="ECO:0000256" key="4">
    <source>
        <dbReference type="ARBA" id="ARBA00023163"/>
    </source>
</evidence>
<keyword evidence="3" id="KW-0346">Stress response</keyword>
<dbReference type="Pfam" id="PF01628">
    <property type="entry name" value="HrcA"/>
    <property type="match status" value="1"/>
</dbReference>
<dbReference type="Gene3D" id="1.10.10.10">
    <property type="entry name" value="Winged helix-like DNA-binding domain superfamily/Winged helix DNA-binding domain"/>
    <property type="match status" value="1"/>
</dbReference>
<keyword evidence="6" id="KW-0812">Transmembrane</keyword>
<evidence type="ECO:0000256" key="1">
    <source>
        <dbReference type="ARBA" id="ARBA00022491"/>
    </source>
</evidence>
<dbReference type="PANTHER" id="PTHR34824:SF1">
    <property type="entry name" value="HEAT-INDUCIBLE TRANSCRIPTION REPRESSOR HRCA"/>
    <property type="match status" value="1"/>
</dbReference>
<feature type="coiled-coil region" evidence="5">
    <location>
        <begin position="74"/>
        <end position="101"/>
    </location>
</feature>
<evidence type="ECO:0000256" key="2">
    <source>
        <dbReference type="ARBA" id="ARBA00023015"/>
    </source>
</evidence>
<organism evidence="8 9">
    <name type="scientific">Candidatus Doudnabacteria bacterium RIFCSPHIGHO2_12_FULL_48_16</name>
    <dbReference type="NCBI Taxonomy" id="1817838"/>
    <lineage>
        <taxon>Bacteria</taxon>
        <taxon>Candidatus Doudnaibacteriota</taxon>
    </lineage>
</organism>
<dbReference type="InterPro" id="IPR036388">
    <property type="entry name" value="WH-like_DNA-bd_sf"/>
</dbReference>